<evidence type="ECO:0000256" key="2">
    <source>
        <dbReference type="ARBA" id="ARBA00022448"/>
    </source>
</evidence>
<name>A0A2S8SDE3_9RHOB</name>
<dbReference type="AlphaFoldDB" id="A0A2S8SDE3"/>
<feature type="transmembrane region" description="Helical" evidence="9">
    <location>
        <begin position="42"/>
        <end position="62"/>
    </location>
</feature>
<dbReference type="InterPro" id="IPR001851">
    <property type="entry name" value="ABC_transp_permease"/>
</dbReference>
<evidence type="ECO:0000256" key="5">
    <source>
        <dbReference type="ARBA" id="ARBA00022970"/>
    </source>
</evidence>
<feature type="transmembrane region" description="Helical" evidence="9">
    <location>
        <begin position="230"/>
        <end position="256"/>
    </location>
</feature>
<keyword evidence="11" id="KW-1185">Reference proteome</keyword>
<dbReference type="GO" id="GO:0006865">
    <property type="term" value="P:amino acid transport"/>
    <property type="evidence" value="ECO:0007669"/>
    <property type="project" value="UniProtKB-KW"/>
</dbReference>
<organism evidence="10 11">
    <name type="scientific">Albidovulum denitrificans</name>
    <dbReference type="NCBI Taxonomy" id="404881"/>
    <lineage>
        <taxon>Bacteria</taxon>
        <taxon>Pseudomonadati</taxon>
        <taxon>Pseudomonadota</taxon>
        <taxon>Alphaproteobacteria</taxon>
        <taxon>Rhodobacterales</taxon>
        <taxon>Paracoccaceae</taxon>
        <taxon>Albidovulum</taxon>
    </lineage>
</organism>
<keyword evidence="2" id="KW-0813">Transport</keyword>
<keyword evidence="5" id="KW-0029">Amino-acid transport</keyword>
<feature type="transmembrane region" description="Helical" evidence="9">
    <location>
        <begin position="141"/>
        <end position="167"/>
    </location>
</feature>
<evidence type="ECO:0000256" key="6">
    <source>
        <dbReference type="ARBA" id="ARBA00022989"/>
    </source>
</evidence>
<evidence type="ECO:0000313" key="10">
    <source>
        <dbReference type="EMBL" id="PQV58826.1"/>
    </source>
</evidence>
<evidence type="ECO:0000256" key="9">
    <source>
        <dbReference type="SAM" id="Phobius"/>
    </source>
</evidence>
<keyword evidence="3" id="KW-1003">Cell membrane</keyword>
<evidence type="ECO:0000313" key="11">
    <source>
        <dbReference type="Proteomes" id="UP000238338"/>
    </source>
</evidence>
<protein>
    <submittedName>
        <fullName evidence="10">Branched-chain amino acid transport system permease protein</fullName>
    </submittedName>
</protein>
<evidence type="ECO:0000256" key="7">
    <source>
        <dbReference type="ARBA" id="ARBA00023136"/>
    </source>
</evidence>
<dbReference type="PANTHER" id="PTHR11795">
    <property type="entry name" value="BRANCHED-CHAIN AMINO ACID TRANSPORT SYSTEM PERMEASE PROTEIN LIVH"/>
    <property type="match status" value="1"/>
</dbReference>
<reference evidence="10 11" key="1">
    <citation type="submission" date="2018-02" db="EMBL/GenBank/DDBJ databases">
        <title>Genomic Encyclopedia of Archaeal and Bacterial Type Strains, Phase II (KMG-II): from individual species to whole genera.</title>
        <authorList>
            <person name="Goeker M."/>
        </authorList>
    </citation>
    <scope>NUCLEOTIDE SEQUENCE [LARGE SCALE GENOMIC DNA]</scope>
    <source>
        <strain evidence="10 11">DSM 18921</strain>
    </source>
</reference>
<dbReference type="InterPro" id="IPR052157">
    <property type="entry name" value="BCAA_transport_permease"/>
</dbReference>
<evidence type="ECO:0000256" key="8">
    <source>
        <dbReference type="ARBA" id="ARBA00037998"/>
    </source>
</evidence>
<dbReference type="GO" id="GO:0005886">
    <property type="term" value="C:plasma membrane"/>
    <property type="evidence" value="ECO:0007669"/>
    <property type="project" value="UniProtKB-SubCell"/>
</dbReference>
<evidence type="ECO:0000256" key="4">
    <source>
        <dbReference type="ARBA" id="ARBA00022692"/>
    </source>
</evidence>
<feature type="transmembrane region" description="Helical" evidence="9">
    <location>
        <begin position="12"/>
        <end position="35"/>
    </location>
</feature>
<dbReference type="PANTHER" id="PTHR11795:SF445">
    <property type="entry name" value="AMINO ACID ABC TRANSPORTER PERMEASE PROTEIN"/>
    <property type="match status" value="1"/>
</dbReference>
<feature type="transmembrane region" description="Helical" evidence="9">
    <location>
        <begin position="100"/>
        <end position="121"/>
    </location>
</feature>
<dbReference type="Proteomes" id="UP000238338">
    <property type="component" value="Unassembled WGS sequence"/>
</dbReference>
<comment type="caution">
    <text evidence="10">The sequence shown here is derived from an EMBL/GenBank/DDBJ whole genome shotgun (WGS) entry which is preliminary data.</text>
</comment>
<feature type="transmembrane region" description="Helical" evidence="9">
    <location>
        <begin position="68"/>
        <end position="88"/>
    </location>
</feature>
<evidence type="ECO:0000256" key="1">
    <source>
        <dbReference type="ARBA" id="ARBA00004651"/>
    </source>
</evidence>
<keyword evidence="7 9" id="KW-0472">Membrane</keyword>
<dbReference type="Pfam" id="PF02653">
    <property type="entry name" value="BPD_transp_2"/>
    <property type="match status" value="1"/>
</dbReference>
<dbReference type="RefSeq" id="WP_170076103.1">
    <property type="nucleotide sequence ID" value="NZ_PVEP01000001.1"/>
</dbReference>
<sequence>MSAILQILFDALSLGSLYALGALGIALIFGVMRLVNFAHGDVIAFSIFALLWPSVDVVARVGAGNLPWFLLIPFVLAVGAGLSVLAELTVFRRFRNASPATMMIASFALGFVIRYFLLMLYSSRPKSISLLPALSQPVEILGARIPLLQVITILATVAILFGLTSFLRRTRFGLEMRAAAENFTMARMLGVRANRVIMGAFALSGALAAAIGLILGSQTGTADIQMGANVMLMAFIATVIGGLGSLPGAVIAGFLLGAASVVMQVTLPIDARPFRDAFVYGAVIAILIVRPQGLLSGRGTKERV</sequence>
<dbReference type="EMBL" id="PVEP01000001">
    <property type="protein sequence ID" value="PQV58826.1"/>
    <property type="molecule type" value="Genomic_DNA"/>
</dbReference>
<comment type="similarity">
    <text evidence="8">Belongs to the binding-protein-dependent transport system permease family. LivHM subfamily.</text>
</comment>
<comment type="subcellular location">
    <subcellularLocation>
        <location evidence="1">Cell membrane</location>
        <topology evidence="1">Multi-pass membrane protein</topology>
    </subcellularLocation>
</comment>
<dbReference type="CDD" id="cd06582">
    <property type="entry name" value="TM_PBP1_LivH_like"/>
    <property type="match status" value="1"/>
</dbReference>
<proteinExistence type="inferred from homology"/>
<accession>A0A2S8SDE3</accession>
<evidence type="ECO:0000256" key="3">
    <source>
        <dbReference type="ARBA" id="ARBA00022475"/>
    </source>
</evidence>
<feature type="transmembrane region" description="Helical" evidence="9">
    <location>
        <begin position="196"/>
        <end position="218"/>
    </location>
</feature>
<feature type="transmembrane region" description="Helical" evidence="9">
    <location>
        <begin position="277"/>
        <end position="295"/>
    </location>
</feature>
<dbReference type="GO" id="GO:0022857">
    <property type="term" value="F:transmembrane transporter activity"/>
    <property type="evidence" value="ECO:0007669"/>
    <property type="project" value="InterPro"/>
</dbReference>
<keyword evidence="6 9" id="KW-1133">Transmembrane helix</keyword>
<gene>
    <name evidence="10" type="ORF">LX70_00642</name>
</gene>
<keyword evidence="4 9" id="KW-0812">Transmembrane</keyword>